<evidence type="ECO:0000313" key="2">
    <source>
        <dbReference type="Proteomes" id="UP000720189"/>
    </source>
</evidence>
<reference evidence="1" key="1">
    <citation type="journal article" date="2021" name="Nat. Commun.">
        <title>Genetic determinants of endophytism in the Arabidopsis root mycobiome.</title>
        <authorList>
            <person name="Mesny F."/>
            <person name="Miyauchi S."/>
            <person name="Thiergart T."/>
            <person name="Pickel B."/>
            <person name="Atanasova L."/>
            <person name="Karlsson M."/>
            <person name="Huettel B."/>
            <person name="Barry K.W."/>
            <person name="Haridas S."/>
            <person name="Chen C."/>
            <person name="Bauer D."/>
            <person name="Andreopoulos W."/>
            <person name="Pangilinan J."/>
            <person name="LaButti K."/>
            <person name="Riley R."/>
            <person name="Lipzen A."/>
            <person name="Clum A."/>
            <person name="Drula E."/>
            <person name="Henrissat B."/>
            <person name="Kohler A."/>
            <person name="Grigoriev I.V."/>
            <person name="Martin F.M."/>
            <person name="Hacquard S."/>
        </authorList>
    </citation>
    <scope>NUCLEOTIDE SEQUENCE</scope>
    <source>
        <strain evidence="1">MPI-CAGE-AT-0023</strain>
    </source>
</reference>
<evidence type="ECO:0000313" key="1">
    <source>
        <dbReference type="EMBL" id="KAH7232340.1"/>
    </source>
</evidence>
<organism evidence="1 2">
    <name type="scientific">Fusarium redolens</name>
    <dbReference type="NCBI Taxonomy" id="48865"/>
    <lineage>
        <taxon>Eukaryota</taxon>
        <taxon>Fungi</taxon>
        <taxon>Dikarya</taxon>
        <taxon>Ascomycota</taxon>
        <taxon>Pezizomycotina</taxon>
        <taxon>Sordariomycetes</taxon>
        <taxon>Hypocreomycetidae</taxon>
        <taxon>Hypocreales</taxon>
        <taxon>Nectriaceae</taxon>
        <taxon>Fusarium</taxon>
        <taxon>Fusarium redolens species complex</taxon>
    </lineage>
</organism>
<protein>
    <recommendedName>
        <fullName evidence="3">Mesaconyl-C4 CoA hydratase</fullName>
    </recommendedName>
</protein>
<dbReference type="PANTHER" id="PTHR28152">
    <property type="entry name" value="HYDROXYACYL-THIOESTER DEHYDRATASE TYPE 2, MITOCHONDRIAL"/>
    <property type="match status" value="1"/>
</dbReference>
<dbReference type="PANTHER" id="PTHR28152:SF2">
    <property type="entry name" value="N-TERMINAL OF MAOC-LIKE DEHYDRATASE DOMAIN-CONTAINING PROTEIN"/>
    <property type="match status" value="1"/>
</dbReference>
<sequence length="339" mass="37702">MKLFTTSHLGSPLRLVSRSSQKRFASTSGSDAAQQLLSQLKGRVTTRRQVLDGNQLQKLSLTLDRRHLHPGHDISEIAPANGTVLPPGYHLVYFTPNGTELDLGADGTDRSFNSPEPFTRRMWAGGRMQWAKDRPLRVGEEVEERTCLLSAEPKKSRDGTEMIVVTIEKEFWGSQGLSLTDQRSWIFRTELSEPLGNTAHSPTGMFSIASPGEALANVFLGYPERQMTWSPISLFRFSALTFNAHRIHYDAAWSQGVENHRGLVVHGPLNLINLLDYWRDVHAVSDGAGPSEIAYRALSPLYSGERYAVKTSPAEQSRGNIEILVEREGTICMKGVISE</sequence>
<proteinExistence type="predicted"/>
<dbReference type="AlphaFoldDB" id="A0A9P9G5D3"/>
<dbReference type="EMBL" id="JAGMUX010000019">
    <property type="protein sequence ID" value="KAH7232340.1"/>
    <property type="molecule type" value="Genomic_DNA"/>
</dbReference>
<dbReference type="SUPFAM" id="SSF54637">
    <property type="entry name" value="Thioesterase/thiol ester dehydrase-isomerase"/>
    <property type="match status" value="1"/>
</dbReference>
<dbReference type="FunFam" id="3.10.129.10:FF:000103">
    <property type="entry name" value="WGS project CABT00000000 data, contig 2.1"/>
    <property type="match status" value="1"/>
</dbReference>
<dbReference type="GO" id="GO:0019171">
    <property type="term" value="F:(3R)-hydroxyacyl-[acyl-carrier-protein] dehydratase activity"/>
    <property type="evidence" value="ECO:0007669"/>
    <property type="project" value="TreeGrafter"/>
</dbReference>
<dbReference type="InterPro" id="IPR052741">
    <property type="entry name" value="Mitochondrial_HTD2"/>
</dbReference>
<name>A0A9P9G5D3_FUSRE</name>
<dbReference type="GeneID" id="70230748"/>
<gene>
    <name evidence="1" type="ORF">BKA55DRAFT_710848</name>
</gene>
<dbReference type="Proteomes" id="UP000720189">
    <property type="component" value="Unassembled WGS sequence"/>
</dbReference>
<dbReference type="OrthoDB" id="3257538at2759"/>
<accession>A0A9P9G5D3</accession>
<comment type="caution">
    <text evidence="1">The sequence shown here is derived from an EMBL/GenBank/DDBJ whole genome shotgun (WGS) entry which is preliminary data.</text>
</comment>
<keyword evidence="2" id="KW-1185">Reference proteome</keyword>
<dbReference type="RefSeq" id="XP_046044000.1">
    <property type="nucleotide sequence ID" value="XM_046200794.1"/>
</dbReference>
<dbReference type="InterPro" id="IPR029069">
    <property type="entry name" value="HotDog_dom_sf"/>
</dbReference>
<dbReference type="GO" id="GO:0005739">
    <property type="term" value="C:mitochondrion"/>
    <property type="evidence" value="ECO:0007669"/>
    <property type="project" value="TreeGrafter"/>
</dbReference>
<dbReference type="Gene3D" id="3.10.129.10">
    <property type="entry name" value="Hotdog Thioesterase"/>
    <property type="match status" value="2"/>
</dbReference>
<evidence type="ECO:0008006" key="3">
    <source>
        <dbReference type="Google" id="ProtNLM"/>
    </source>
</evidence>